<evidence type="ECO:0000313" key="3">
    <source>
        <dbReference type="Proteomes" id="UP000663832"/>
    </source>
</evidence>
<accession>A0A816A4D9</accession>
<dbReference type="Proteomes" id="UP000663832">
    <property type="component" value="Unassembled WGS sequence"/>
</dbReference>
<dbReference type="AlphaFoldDB" id="A0A816A4D9"/>
<sequence>MNSAFQALSNYAPLTSYFLDCIPFAANNTYYR</sequence>
<proteinExistence type="predicted"/>
<dbReference type="EMBL" id="CAJNOI010007593">
    <property type="protein sequence ID" value="CAF1590303.1"/>
    <property type="molecule type" value="Genomic_DNA"/>
</dbReference>
<name>A0A816A4D9_9BILA</name>
<evidence type="ECO:0000313" key="4">
    <source>
        <dbReference type="Proteomes" id="UP000663877"/>
    </source>
</evidence>
<organism evidence="1 4">
    <name type="scientific">Adineta steineri</name>
    <dbReference type="NCBI Taxonomy" id="433720"/>
    <lineage>
        <taxon>Eukaryota</taxon>
        <taxon>Metazoa</taxon>
        <taxon>Spiralia</taxon>
        <taxon>Gnathifera</taxon>
        <taxon>Rotifera</taxon>
        <taxon>Eurotatoria</taxon>
        <taxon>Bdelloidea</taxon>
        <taxon>Adinetida</taxon>
        <taxon>Adinetidae</taxon>
        <taxon>Adineta</taxon>
    </lineage>
</organism>
<evidence type="ECO:0000313" key="2">
    <source>
        <dbReference type="EMBL" id="CAF1678286.1"/>
    </source>
</evidence>
<feature type="non-terminal residue" evidence="1">
    <location>
        <position position="1"/>
    </location>
</feature>
<dbReference type="EMBL" id="CAJNOM010008035">
    <property type="protein sequence ID" value="CAF1678286.1"/>
    <property type="molecule type" value="Genomic_DNA"/>
</dbReference>
<dbReference type="Proteomes" id="UP000663877">
    <property type="component" value="Unassembled WGS sequence"/>
</dbReference>
<protein>
    <submittedName>
        <fullName evidence="1">Uncharacterized protein</fullName>
    </submittedName>
</protein>
<keyword evidence="3" id="KW-1185">Reference proteome</keyword>
<evidence type="ECO:0000313" key="1">
    <source>
        <dbReference type="EMBL" id="CAF1590303.1"/>
    </source>
</evidence>
<comment type="caution">
    <text evidence="1">The sequence shown here is derived from an EMBL/GenBank/DDBJ whole genome shotgun (WGS) entry which is preliminary data.</text>
</comment>
<dbReference type="OrthoDB" id="73004at2759"/>
<gene>
    <name evidence="1" type="ORF">BJG266_LOCUS49562</name>
    <name evidence="2" type="ORF">QVE165_LOCUS66650</name>
</gene>
<reference evidence="1" key="1">
    <citation type="submission" date="2021-02" db="EMBL/GenBank/DDBJ databases">
        <authorList>
            <person name="Nowell W R."/>
        </authorList>
    </citation>
    <scope>NUCLEOTIDE SEQUENCE</scope>
</reference>